<dbReference type="Proteomes" id="UP000249264">
    <property type="component" value="Chromosome 1"/>
</dbReference>
<evidence type="ECO:0000256" key="4">
    <source>
        <dbReference type="ARBA" id="ARBA00022692"/>
    </source>
</evidence>
<feature type="transmembrane region" description="Helical" evidence="7">
    <location>
        <begin position="356"/>
        <end position="377"/>
    </location>
</feature>
<protein>
    <submittedName>
        <fullName evidence="9">Transporter protein</fullName>
    </submittedName>
</protein>
<dbReference type="Gene3D" id="1.20.1250.20">
    <property type="entry name" value="MFS general substrate transporter like domains"/>
    <property type="match status" value="1"/>
</dbReference>
<feature type="transmembrane region" description="Helical" evidence="7">
    <location>
        <begin position="267"/>
        <end position="284"/>
    </location>
</feature>
<reference evidence="9 10" key="1">
    <citation type="submission" date="2018-06" db="EMBL/GenBank/DDBJ databases">
        <authorList>
            <consortium name="Pathogen Informatics"/>
            <person name="Doyle S."/>
        </authorList>
    </citation>
    <scope>NUCLEOTIDE SEQUENCE [LARGE SCALE GENOMIC DNA]</scope>
    <source>
        <strain evidence="9 10">NCTC10288</strain>
    </source>
</reference>
<proteinExistence type="predicted"/>
<dbReference type="GO" id="GO:0005886">
    <property type="term" value="C:plasma membrane"/>
    <property type="evidence" value="ECO:0007669"/>
    <property type="project" value="UniProtKB-SubCell"/>
</dbReference>
<feature type="transmembrane region" description="Helical" evidence="7">
    <location>
        <begin position="383"/>
        <end position="406"/>
    </location>
</feature>
<dbReference type="STRING" id="38301.NX84_09530"/>
<evidence type="ECO:0000313" key="9">
    <source>
        <dbReference type="EMBL" id="SQH99342.1"/>
    </source>
</evidence>
<evidence type="ECO:0000256" key="2">
    <source>
        <dbReference type="ARBA" id="ARBA00022448"/>
    </source>
</evidence>
<keyword evidence="6 7" id="KW-0472">Membrane</keyword>
<dbReference type="InterPro" id="IPR005829">
    <property type="entry name" value="Sugar_transporter_CS"/>
</dbReference>
<keyword evidence="5 7" id="KW-1133">Transmembrane helix</keyword>
<feature type="transmembrane region" description="Helical" evidence="7">
    <location>
        <begin position="129"/>
        <end position="150"/>
    </location>
</feature>
<feature type="transmembrane region" description="Helical" evidence="7">
    <location>
        <begin position="320"/>
        <end position="344"/>
    </location>
</feature>
<dbReference type="InterPro" id="IPR050171">
    <property type="entry name" value="MFS_Transporters"/>
</dbReference>
<evidence type="ECO:0000256" key="7">
    <source>
        <dbReference type="SAM" id="Phobius"/>
    </source>
</evidence>
<dbReference type="AlphaFoldDB" id="A0A2X4RPT5"/>
<dbReference type="InterPro" id="IPR011701">
    <property type="entry name" value="MFS"/>
</dbReference>
<organism evidence="9 10">
    <name type="scientific">Corynebacterium minutissimum</name>
    <dbReference type="NCBI Taxonomy" id="38301"/>
    <lineage>
        <taxon>Bacteria</taxon>
        <taxon>Bacillati</taxon>
        <taxon>Actinomycetota</taxon>
        <taxon>Actinomycetes</taxon>
        <taxon>Mycobacteriales</taxon>
        <taxon>Corynebacteriaceae</taxon>
        <taxon>Corynebacterium</taxon>
    </lineage>
</organism>
<feature type="transmembrane region" description="Helical" evidence="7">
    <location>
        <begin position="37"/>
        <end position="63"/>
    </location>
</feature>
<name>A0A2X4RPT5_9CORY</name>
<feature type="transmembrane region" description="Helical" evidence="7">
    <location>
        <begin position="166"/>
        <end position="188"/>
    </location>
</feature>
<evidence type="ECO:0000256" key="5">
    <source>
        <dbReference type="ARBA" id="ARBA00022989"/>
    </source>
</evidence>
<keyword evidence="3" id="KW-1003">Cell membrane</keyword>
<evidence type="ECO:0000256" key="3">
    <source>
        <dbReference type="ARBA" id="ARBA00022475"/>
    </source>
</evidence>
<dbReference type="InterPro" id="IPR036259">
    <property type="entry name" value="MFS_trans_sf"/>
</dbReference>
<keyword evidence="4 7" id="KW-0812">Transmembrane</keyword>
<dbReference type="PANTHER" id="PTHR23517:SF3">
    <property type="entry name" value="INTEGRAL MEMBRANE TRANSPORT PROTEIN"/>
    <property type="match status" value="1"/>
</dbReference>
<dbReference type="GO" id="GO:0022857">
    <property type="term" value="F:transmembrane transporter activity"/>
    <property type="evidence" value="ECO:0007669"/>
    <property type="project" value="InterPro"/>
</dbReference>
<dbReference type="Pfam" id="PF07690">
    <property type="entry name" value="MFS_1"/>
    <property type="match status" value="1"/>
</dbReference>
<dbReference type="KEGG" id="cmin:NCTC10288_00769"/>
<dbReference type="InterPro" id="IPR020846">
    <property type="entry name" value="MFS_dom"/>
</dbReference>
<feature type="transmembrane region" description="Helical" evidence="7">
    <location>
        <begin position="101"/>
        <end position="123"/>
    </location>
</feature>
<keyword evidence="2" id="KW-0813">Transport</keyword>
<feature type="domain" description="Major facilitator superfamily (MFS) profile" evidence="8">
    <location>
        <begin position="36"/>
        <end position="412"/>
    </location>
</feature>
<gene>
    <name evidence="9" type="ORF">NCTC10288_00769</name>
</gene>
<dbReference type="PROSITE" id="PS50850">
    <property type="entry name" value="MFS"/>
    <property type="match status" value="1"/>
</dbReference>
<evidence type="ECO:0000259" key="8">
    <source>
        <dbReference type="PROSITE" id="PS50850"/>
    </source>
</evidence>
<evidence type="ECO:0000256" key="1">
    <source>
        <dbReference type="ARBA" id="ARBA00004651"/>
    </source>
</evidence>
<evidence type="ECO:0000313" key="10">
    <source>
        <dbReference type="Proteomes" id="UP000249264"/>
    </source>
</evidence>
<feature type="transmembrane region" description="Helical" evidence="7">
    <location>
        <begin position="296"/>
        <end position="314"/>
    </location>
</feature>
<dbReference type="SUPFAM" id="SSF103473">
    <property type="entry name" value="MFS general substrate transporter"/>
    <property type="match status" value="1"/>
</dbReference>
<comment type="subcellular location">
    <subcellularLocation>
        <location evidence="1">Cell membrane</location>
        <topology evidence="1">Multi-pass membrane protein</topology>
    </subcellularLocation>
</comment>
<accession>A0A2X4RPT5</accession>
<feature type="transmembrane region" description="Helical" evidence="7">
    <location>
        <begin position="69"/>
        <end position="89"/>
    </location>
</feature>
<evidence type="ECO:0000256" key="6">
    <source>
        <dbReference type="ARBA" id="ARBA00023136"/>
    </source>
</evidence>
<sequence length="413" mass="43832">MRNLCQFCAYRTHLTPSLSHCTVIQRTRLVRMISQKWFRVALGMFLVACGANLFAPMVVVYQVTTDLGVLHTTFLFGVYALGIMVALFLGGPLSDSLGRRAIMRPAVLSTTAGSLIFLLGFQGAFLPLLIGRLCAGTAVGLAMSSGAAWIKELSTRLTVGAKRSSIALSAGFALAPGVGGICAQFLPWPTVVPYLFHIGLALVVVPLVWTVPEHKNAPSTRRALFPRSVLTSRYLRVATYAPWVFGTPTTAFVFLPAQLSEHLHRPILVAGLLAMLTMGSGVIIQQFAGRVTLTPVHGMLLAALGMALCLIIVASAHQRWAVYLLPVTGIAMGCSYGIGMLSGLAETQAIADPDELGAATGVFYSLTYLGFFAPFILSLLGPAVGNATAFVIGLSVAILTAAWLHLSARGSQN</sequence>
<dbReference type="PROSITE" id="PS00216">
    <property type="entry name" value="SUGAR_TRANSPORT_1"/>
    <property type="match status" value="1"/>
</dbReference>
<dbReference type="PANTHER" id="PTHR23517">
    <property type="entry name" value="RESISTANCE PROTEIN MDTM, PUTATIVE-RELATED-RELATED"/>
    <property type="match status" value="1"/>
</dbReference>
<feature type="transmembrane region" description="Helical" evidence="7">
    <location>
        <begin position="194"/>
        <end position="212"/>
    </location>
</feature>
<dbReference type="EMBL" id="LS483460">
    <property type="protein sequence ID" value="SQH99342.1"/>
    <property type="molecule type" value="Genomic_DNA"/>
</dbReference>